<evidence type="ECO:0000256" key="1">
    <source>
        <dbReference type="SAM" id="Phobius"/>
    </source>
</evidence>
<keyword evidence="1" id="KW-0812">Transmembrane</keyword>
<feature type="transmembrane region" description="Helical" evidence="1">
    <location>
        <begin position="38"/>
        <end position="55"/>
    </location>
</feature>
<sequence>MMLGAVYEVAKATYELTTVVTDIILNYEYVNRGWVEEYILSIVFLVVNGFVMGFVGLGIESLHRNRYSTHNSVNKLLGFCIGLLQMRVFVETLYTVVASLQTGQDKPQATAPDRAFNVPDANCTQVVDGHNAAVDREDNSQQVETLRRGLLYAVFIQVIVRDVPLFVLQANATIHYRKWKFIDLFTVISTFLTLTHGAAVYVAKEDKIGMQVLAFVFLVGQFVFRLGAILLMAMTTGVAIVIYGLVITLFSILWTAKLRLAHPSDRFLDQLPRAIVFFPLFTLFVVDGSKITARYGSTLTALDNKNLLQLHLWRCCENLVGIVLAVCLPRYTDFGHSSDGTIIAIGAICAAVYVVTSLIFYYGLQYCKKPDAQDDQSPPLDAAAIYNPM</sequence>
<keyword evidence="1" id="KW-1133">Transmembrane helix</keyword>
<dbReference type="Proteomes" id="UP000693981">
    <property type="component" value="Unassembled WGS sequence"/>
</dbReference>
<name>A0A8T1WLE3_9STRA</name>
<feature type="transmembrane region" description="Helical" evidence="1">
    <location>
        <begin position="312"/>
        <end position="331"/>
    </location>
</feature>
<keyword evidence="1" id="KW-0472">Membrane</keyword>
<accession>A0A8T1WLE3</accession>
<gene>
    <name evidence="2" type="ORF">PHYBOEH_005481</name>
</gene>
<feature type="transmembrane region" description="Helical" evidence="1">
    <location>
        <begin position="231"/>
        <end position="254"/>
    </location>
</feature>
<feature type="transmembrane region" description="Helical" evidence="1">
    <location>
        <begin position="274"/>
        <end position="291"/>
    </location>
</feature>
<feature type="transmembrane region" description="Helical" evidence="1">
    <location>
        <begin position="343"/>
        <end position="364"/>
    </location>
</feature>
<reference evidence="2" key="1">
    <citation type="submission" date="2021-02" db="EMBL/GenBank/DDBJ databases">
        <authorList>
            <person name="Palmer J.M."/>
        </authorList>
    </citation>
    <scope>NUCLEOTIDE SEQUENCE</scope>
    <source>
        <strain evidence="2">SCRP23</strain>
    </source>
</reference>
<dbReference type="OrthoDB" id="166507at2759"/>
<dbReference type="AlphaFoldDB" id="A0A8T1WLE3"/>
<feature type="transmembrane region" description="Helical" evidence="1">
    <location>
        <begin position="208"/>
        <end position="224"/>
    </location>
</feature>
<evidence type="ECO:0000313" key="3">
    <source>
        <dbReference type="Proteomes" id="UP000693981"/>
    </source>
</evidence>
<feature type="transmembrane region" description="Helical" evidence="1">
    <location>
        <begin position="181"/>
        <end position="202"/>
    </location>
</feature>
<dbReference type="EMBL" id="JAGDFL010000289">
    <property type="protein sequence ID" value="KAG7394226.1"/>
    <property type="molecule type" value="Genomic_DNA"/>
</dbReference>
<proteinExistence type="predicted"/>
<organism evidence="2 3">
    <name type="scientific">Phytophthora boehmeriae</name>
    <dbReference type="NCBI Taxonomy" id="109152"/>
    <lineage>
        <taxon>Eukaryota</taxon>
        <taxon>Sar</taxon>
        <taxon>Stramenopiles</taxon>
        <taxon>Oomycota</taxon>
        <taxon>Peronosporomycetes</taxon>
        <taxon>Peronosporales</taxon>
        <taxon>Peronosporaceae</taxon>
        <taxon>Phytophthora</taxon>
    </lineage>
</organism>
<evidence type="ECO:0000313" key="2">
    <source>
        <dbReference type="EMBL" id="KAG7394226.1"/>
    </source>
</evidence>
<comment type="caution">
    <text evidence="2">The sequence shown here is derived from an EMBL/GenBank/DDBJ whole genome shotgun (WGS) entry which is preliminary data.</text>
</comment>
<keyword evidence="3" id="KW-1185">Reference proteome</keyword>
<protein>
    <submittedName>
        <fullName evidence="2">Uncharacterized protein</fullName>
    </submittedName>
</protein>